<dbReference type="InterPro" id="IPR015955">
    <property type="entry name" value="Lactate_DH/Glyco_Ohase_4_C"/>
</dbReference>
<dbReference type="GO" id="GO:0004553">
    <property type="term" value="F:hydrolase activity, hydrolyzing O-glycosyl compounds"/>
    <property type="evidence" value="ECO:0007669"/>
    <property type="project" value="InterPro"/>
</dbReference>
<evidence type="ECO:0000256" key="11">
    <source>
        <dbReference type="RuleBase" id="RU361152"/>
    </source>
</evidence>
<evidence type="ECO:0000256" key="3">
    <source>
        <dbReference type="ARBA" id="ARBA00022801"/>
    </source>
</evidence>
<feature type="binding site" evidence="8">
    <location>
        <position position="75"/>
    </location>
    <ligand>
        <name>substrate</name>
    </ligand>
</feature>
<evidence type="ECO:0000313" key="15">
    <source>
        <dbReference type="EMBL" id="GFP31131.1"/>
    </source>
</evidence>
<protein>
    <submittedName>
        <fullName evidence="14">6-phospho-beta-glucosidase</fullName>
    </submittedName>
</protein>
<dbReference type="PANTHER" id="PTHR32092">
    <property type="entry name" value="6-PHOSPHO-BETA-GLUCOSIDASE-RELATED"/>
    <property type="match status" value="1"/>
</dbReference>
<keyword evidence="12" id="KW-1133">Transmembrane helix</keyword>
<keyword evidence="2 9" id="KW-0479">Metal-binding</keyword>
<evidence type="ECO:0000256" key="2">
    <source>
        <dbReference type="ARBA" id="ARBA00022723"/>
    </source>
</evidence>
<dbReference type="SUPFAM" id="SSF56327">
    <property type="entry name" value="LDH C-terminal domain-like"/>
    <property type="match status" value="1"/>
</dbReference>
<keyword evidence="9" id="KW-0408">Iron</keyword>
<feature type="binding site" evidence="8">
    <location>
        <position position="21"/>
    </location>
    <ligand>
        <name>substrate</name>
    </ligand>
</feature>
<sequence length="249" mass="27879">MYGRGILCCLYHKSGGGDEVRIIDEKVPLRFGVLGQETTGPGGFAMAVRTIPKIWEVASFIHEVSPETWFINFTNPSGIVTQAILSHTPLKKVVGICDAPSSIHKIISHLLSKKEDEVHIDYFGINHFGWIKGVYVDGKDVLPAILELIKEIPDFERVTRFPPELLAIIKLLPNPYLYYYYFKEEALNVFGYDAHLEIQPPSALLGMRLLTSAIPVAALVLSLISIYLYPLVGERVKLLEQEVSKPDES</sequence>
<feature type="site" description="Increases basicity of active site Tyr" evidence="10">
    <location>
        <position position="37"/>
    </location>
</feature>
<dbReference type="GO" id="GO:0046872">
    <property type="term" value="F:metal ion binding"/>
    <property type="evidence" value="ECO:0007669"/>
    <property type="project" value="UniProtKB-KW"/>
</dbReference>
<dbReference type="Pfam" id="PF02056">
    <property type="entry name" value="Glyco_hydro_4"/>
    <property type="match status" value="1"/>
</dbReference>
<dbReference type="AlphaFoldDB" id="A0A6V8NSV5"/>
<dbReference type="Gene3D" id="3.90.110.10">
    <property type="entry name" value="Lactate dehydrogenase/glycoside hydrolase, family 4, C-terminal"/>
    <property type="match status" value="1"/>
</dbReference>
<dbReference type="RefSeq" id="WP_176238168.1">
    <property type="nucleotide sequence ID" value="NZ_BLRZ01000173.1"/>
</dbReference>
<keyword evidence="4 11" id="KW-0520">NAD</keyword>
<comment type="cofactor">
    <cofactor evidence="11">
        <name>NAD(+)</name>
        <dbReference type="ChEBI" id="CHEBI:57540"/>
    </cofactor>
    <text evidence="11">Binds 1 NAD(+) per subunit.</text>
</comment>
<dbReference type="Proteomes" id="UP000588083">
    <property type="component" value="Unassembled WGS sequence"/>
</dbReference>
<dbReference type="PRINTS" id="PR00732">
    <property type="entry name" value="GLHYDRLASE4"/>
</dbReference>
<evidence type="ECO:0000313" key="17">
    <source>
        <dbReference type="Proteomes" id="UP000588083"/>
    </source>
</evidence>
<evidence type="ECO:0000256" key="9">
    <source>
        <dbReference type="PIRSR" id="PIRSR601088-3"/>
    </source>
</evidence>
<evidence type="ECO:0000256" key="10">
    <source>
        <dbReference type="PIRSR" id="PIRSR601088-4"/>
    </source>
</evidence>
<evidence type="ECO:0000256" key="12">
    <source>
        <dbReference type="SAM" id="Phobius"/>
    </source>
</evidence>
<dbReference type="InterPro" id="IPR036291">
    <property type="entry name" value="NAD(P)-bd_dom_sf"/>
</dbReference>
<evidence type="ECO:0000259" key="13">
    <source>
        <dbReference type="Pfam" id="PF11975"/>
    </source>
</evidence>
<feature type="active site" description="Proton acceptor" evidence="7">
    <location>
        <position position="176"/>
    </location>
</feature>
<evidence type="ECO:0000256" key="8">
    <source>
        <dbReference type="PIRSR" id="PIRSR601088-2"/>
    </source>
</evidence>
<feature type="transmembrane region" description="Helical" evidence="12">
    <location>
        <begin position="209"/>
        <end position="229"/>
    </location>
</feature>
<comment type="similarity">
    <text evidence="1 11">Belongs to the glycosyl hydrolase 4 family.</text>
</comment>
<evidence type="ECO:0000256" key="7">
    <source>
        <dbReference type="PIRSR" id="PIRSR601088-1"/>
    </source>
</evidence>
<keyword evidence="12" id="KW-0472">Membrane</keyword>
<dbReference type="PANTHER" id="PTHR32092:SF5">
    <property type="entry name" value="6-PHOSPHO-BETA-GLUCOSIDASE"/>
    <property type="match status" value="1"/>
</dbReference>
<organism evidence="14 16">
    <name type="scientific">Candidatus Hakubella thermalkaliphila</name>
    <dbReference type="NCBI Taxonomy" id="2754717"/>
    <lineage>
        <taxon>Bacteria</taxon>
        <taxon>Bacillati</taxon>
        <taxon>Actinomycetota</taxon>
        <taxon>Actinomycetota incertae sedis</taxon>
        <taxon>Candidatus Hakubellales</taxon>
        <taxon>Candidatus Hakubellaceae</taxon>
        <taxon>Candidatus Hakubella</taxon>
    </lineage>
</organism>
<keyword evidence="9" id="KW-0533">Nickel</keyword>
<feature type="binding site" evidence="9">
    <location>
        <position position="97"/>
    </location>
    <ligand>
        <name>Mn(2+)</name>
        <dbReference type="ChEBI" id="CHEBI:29035"/>
    </ligand>
</feature>
<dbReference type="GO" id="GO:0016616">
    <property type="term" value="F:oxidoreductase activity, acting on the CH-OH group of donors, NAD or NADP as acceptor"/>
    <property type="evidence" value="ECO:0007669"/>
    <property type="project" value="InterPro"/>
</dbReference>
<evidence type="ECO:0000256" key="4">
    <source>
        <dbReference type="ARBA" id="ARBA00023027"/>
    </source>
</evidence>
<name>A0A6V8NSV5_9ACTN</name>
<evidence type="ECO:0000313" key="16">
    <source>
        <dbReference type="Proteomes" id="UP000585609"/>
    </source>
</evidence>
<keyword evidence="3 11" id="KW-0378">Hydrolase</keyword>
<reference evidence="16 17" key="1">
    <citation type="journal article" date="2020" name="Front. Microbiol.">
        <title>Single-cell genomics of novel Actinobacteria with the Wood-Ljungdahl pathway discovered in a serpentinizing system.</title>
        <authorList>
            <person name="Merino N."/>
            <person name="Kawai M."/>
            <person name="Boyd E.S."/>
            <person name="Colman D.R."/>
            <person name="McGlynn S.E."/>
            <person name="Nealson K.H."/>
            <person name="Kurokawa K."/>
            <person name="Hongoh Y."/>
        </authorList>
    </citation>
    <scope>NUCLEOTIDE SEQUENCE [LARGE SCALE GENOMIC DNA]</scope>
    <source>
        <strain evidence="14 16">S09_30</strain>
        <strain evidence="15 17">S34</strain>
    </source>
</reference>
<dbReference type="EMBL" id="BLRW01000110">
    <property type="protein sequence ID" value="GFP23432.1"/>
    <property type="molecule type" value="Genomic_DNA"/>
</dbReference>
<gene>
    <name evidence="14" type="ORF">HKBW3S09_00899</name>
    <name evidence="15" type="ORF">HKBW3S34_02050</name>
</gene>
<evidence type="ECO:0000313" key="14">
    <source>
        <dbReference type="EMBL" id="GFP23432.1"/>
    </source>
</evidence>
<dbReference type="GO" id="GO:0005975">
    <property type="term" value="P:carbohydrate metabolic process"/>
    <property type="evidence" value="ECO:0007669"/>
    <property type="project" value="InterPro"/>
</dbReference>
<dbReference type="SUPFAM" id="SSF51735">
    <property type="entry name" value="NAD(P)-binding Rossmann-fold domains"/>
    <property type="match status" value="1"/>
</dbReference>
<comment type="caution">
    <text evidence="14">The sequence shown here is derived from an EMBL/GenBank/DDBJ whole genome shotgun (WGS) entry which is preliminary data.</text>
</comment>
<dbReference type="EMBL" id="BLRZ01000173">
    <property type="protein sequence ID" value="GFP31131.1"/>
    <property type="molecule type" value="Genomic_DNA"/>
</dbReference>
<evidence type="ECO:0000256" key="1">
    <source>
        <dbReference type="ARBA" id="ARBA00010141"/>
    </source>
</evidence>
<keyword evidence="17" id="KW-1185">Reference proteome</keyword>
<dbReference type="Gene3D" id="3.40.50.720">
    <property type="entry name" value="NAD(P)-binding Rossmann-like Domain"/>
    <property type="match status" value="1"/>
</dbReference>
<proteinExistence type="inferred from homology"/>
<dbReference type="Proteomes" id="UP000585609">
    <property type="component" value="Unassembled WGS sequence"/>
</dbReference>
<evidence type="ECO:0000256" key="6">
    <source>
        <dbReference type="ARBA" id="ARBA00023295"/>
    </source>
</evidence>
<dbReference type="InterPro" id="IPR001088">
    <property type="entry name" value="Glyco_hydro_4"/>
</dbReference>
<dbReference type="Pfam" id="PF11975">
    <property type="entry name" value="Glyco_hydro_4C"/>
    <property type="match status" value="1"/>
</dbReference>
<evidence type="ECO:0000256" key="5">
    <source>
        <dbReference type="ARBA" id="ARBA00023211"/>
    </source>
</evidence>
<keyword evidence="12" id="KW-0812">Transmembrane</keyword>
<keyword evidence="5 9" id="KW-0464">Manganese</keyword>
<accession>A0A6V8NSV5</accession>
<feature type="binding site" evidence="9">
    <location>
        <position position="127"/>
    </location>
    <ligand>
        <name>Mn(2+)</name>
        <dbReference type="ChEBI" id="CHEBI:29035"/>
    </ligand>
</feature>
<keyword evidence="9" id="KW-0170">Cobalt</keyword>
<feature type="domain" description="Glycosyl hydrolase family 4 C-terminal" evidence="13">
    <location>
        <begin position="122"/>
        <end position="186"/>
    </location>
</feature>
<feature type="active site" description="Proton donor" evidence="7">
    <location>
        <position position="98"/>
    </location>
</feature>
<dbReference type="InterPro" id="IPR022616">
    <property type="entry name" value="Glyco_hydro_4_C"/>
</dbReference>
<keyword evidence="6 11" id="KW-0326">Glycosidase</keyword>